<dbReference type="OrthoDB" id="1039148at2"/>
<protein>
    <submittedName>
        <fullName evidence="2">Conjugative transposon TraK protein</fullName>
    </submittedName>
</protein>
<dbReference type="Proteomes" id="UP000010796">
    <property type="component" value="Chromosome"/>
</dbReference>
<feature type="transmembrane region" description="Helical" evidence="1">
    <location>
        <begin position="15"/>
        <end position="35"/>
    </location>
</feature>
<dbReference type="HOGENOM" id="CLU_088153_0_0_10"/>
<dbReference type="STRING" id="926556.Echvi_4095"/>
<sequence length="205" mass="23607">MFESLKHIDTAFRHIRLFSLLAVLGVCLLSGFLGYRSFRMAADAQERVYILAHGKVLEAMAGERKQNIAVEAKDHVKMFHHHFFTLSPDENQIKQSVAKALYLADGSAKKAYDILDEQSYYQQLVAANMDQTIEMDSIRLDIESYPYRFTYYGKQRIVRTTSVMVRSLVTRGALREVQRSENNPHGFLIEGWETLSNTNLSNHKR</sequence>
<keyword evidence="1" id="KW-0812">Transmembrane</keyword>
<evidence type="ECO:0000256" key="1">
    <source>
        <dbReference type="SAM" id="Phobius"/>
    </source>
</evidence>
<dbReference type="RefSeq" id="WP_015267837.1">
    <property type="nucleotide sequence ID" value="NC_019904.1"/>
</dbReference>
<accession>L0G436</accession>
<name>L0G436_ECHVK</name>
<evidence type="ECO:0000313" key="2">
    <source>
        <dbReference type="EMBL" id="AGA80302.1"/>
    </source>
</evidence>
<dbReference type="InterPro" id="IPR022276">
    <property type="entry name" value="Conjug_transposon_TraK"/>
</dbReference>
<dbReference type="eggNOG" id="COG3701">
    <property type="taxonomic scope" value="Bacteria"/>
</dbReference>
<gene>
    <name evidence="2" type="ordered locus">Echvi_4095</name>
</gene>
<dbReference type="EMBL" id="CP003346">
    <property type="protein sequence ID" value="AGA80302.1"/>
    <property type="molecule type" value="Genomic_DNA"/>
</dbReference>
<dbReference type="PATRIC" id="fig|926556.3.peg.4316"/>
<organism evidence="2 3">
    <name type="scientific">Echinicola vietnamensis (strain DSM 17526 / LMG 23754 / KMM 6221)</name>
    <dbReference type="NCBI Taxonomy" id="926556"/>
    <lineage>
        <taxon>Bacteria</taxon>
        <taxon>Pseudomonadati</taxon>
        <taxon>Bacteroidota</taxon>
        <taxon>Cytophagia</taxon>
        <taxon>Cytophagales</taxon>
        <taxon>Cyclobacteriaceae</taxon>
        <taxon>Echinicola</taxon>
    </lineage>
</organism>
<dbReference type="AlphaFoldDB" id="L0G436"/>
<keyword evidence="1" id="KW-0472">Membrane</keyword>
<reference evidence="3" key="1">
    <citation type="submission" date="2012-02" db="EMBL/GenBank/DDBJ databases">
        <title>The complete genome of Echinicola vietnamensis DSM 17526.</title>
        <authorList>
            <person name="Lucas S."/>
            <person name="Copeland A."/>
            <person name="Lapidus A."/>
            <person name="Glavina del Rio T."/>
            <person name="Dalin E."/>
            <person name="Tice H."/>
            <person name="Bruce D."/>
            <person name="Goodwin L."/>
            <person name="Pitluck S."/>
            <person name="Peters L."/>
            <person name="Ovchinnikova G."/>
            <person name="Teshima H."/>
            <person name="Kyrpides N."/>
            <person name="Mavromatis K."/>
            <person name="Ivanova N."/>
            <person name="Brettin T."/>
            <person name="Detter J.C."/>
            <person name="Han C."/>
            <person name="Larimer F."/>
            <person name="Land M."/>
            <person name="Hauser L."/>
            <person name="Markowitz V."/>
            <person name="Cheng J.-F."/>
            <person name="Hugenholtz P."/>
            <person name="Woyke T."/>
            <person name="Wu D."/>
            <person name="Brambilla E."/>
            <person name="Klenk H.-P."/>
            <person name="Eisen J.A."/>
        </authorList>
    </citation>
    <scope>NUCLEOTIDE SEQUENCE [LARGE SCALE GENOMIC DNA]</scope>
    <source>
        <strain evidence="3">DSM 17526 / LMG 23754 / KMM 6221</strain>
    </source>
</reference>
<dbReference type="KEGG" id="evi:Echvi_4095"/>
<dbReference type="NCBIfam" id="TIGR03781">
    <property type="entry name" value="Bac_Flav_CT_K"/>
    <property type="match status" value="1"/>
</dbReference>
<keyword evidence="3" id="KW-1185">Reference proteome</keyword>
<keyword evidence="1" id="KW-1133">Transmembrane helix</keyword>
<evidence type="ECO:0000313" key="3">
    <source>
        <dbReference type="Proteomes" id="UP000010796"/>
    </source>
</evidence>
<proteinExistence type="predicted"/>